<keyword evidence="3" id="KW-1185">Reference proteome</keyword>
<feature type="compositionally biased region" description="Basic and acidic residues" evidence="1">
    <location>
        <begin position="729"/>
        <end position="738"/>
    </location>
</feature>
<name>A0A9X1NS23_9HYPH</name>
<feature type="compositionally biased region" description="Low complexity" evidence="1">
    <location>
        <begin position="475"/>
        <end position="492"/>
    </location>
</feature>
<feature type="region of interest" description="Disordered" evidence="1">
    <location>
        <begin position="376"/>
        <end position="406"/>
    </location>
</feature>
<proteinExistence type="predicted"/>
<feature type="region of interest" description="Disordered" evidence="1">
    <location>
        <begin position="629"/>
        <end position="692"/>
    </location>
</feature>
<feature type="region of interest" description="Disordered" evidence="1">
    <location>
        <begin position="431"/>
        <end position="492"/>
    </location>
</feature>
<evidence type="ECO:0000313" key="3">
    <source>
        <dbReference type="Proteomes" id="UP001139089"/>
    </source>
</evidence>
<feature type="compositionally biased region" description="Polar residues" evidence="1">
    <location>
        <begin position="461"/>
        <end position="473"/>
    </location>
</feature>
<sequence>MQTSTAISRSAAAALTDGGTAKDRHVLPAAATKRFDAILHVIEIVLRDMANADPATRVALARLTEALARIVDFPPQPQESLRDFTRRLAAHMDVLPPAARALLEKQLNQQPLLAALKMLVETLRPALTLDLRIDLPLTRDGLWHPDAVSALFPDEDERPAFRQPTIQAPLPTRMAFSQAPGVAPGAPHLQQALGQAFSPETTARAPAATGYPPQTADEPLPPLREAAAFLASDAHALAQAVAIARGHAADVPIGLVADRPPADLDPTAAGMVQPDIETAAAGTPPETGTNEPADAHLASVARPDRPITSLAEPHSASPKLAAAEGLQPAEDEQTLRSGPMASKPSETISKGELPVLARPTDTVARQMPTGAEAASALLQPEEDATGQPVAPPSLRPMPRTDESTRSFAAATAVSITGGGEGRAVAQPVAVGPATVSEPPNPRRSEGVPSTHSQLSFEPKQTPRSATPMQTDRTTAAGPSPAQAAEAARKTVTAAATTANRLAPHATEGLPLATGEHPIEETITFRVRPILSDMPAARSRQEQAPPAGDVTARSAAAEHDGQRARRPGLSPDADRSADAHRSREPGGAAFDHLLPKVEIALMTTGAREVANTIGQLNEWETLFYMLSGSLGETSETPAPQEASLAPERQEETGGARPPAGHGVEEDLLSVTDEDRTAQAAAPQPSAEDAPPVPLLPRGLEVAIARETIGYPFVPYLPVADTGSVEVEEDEPRRQRRENEAGFSGGEEDGSGGRESGASSMQDETPGAEPSEDKEDGERHDAYDLYQRLSDLP</sequence>
<protein>
    <submittedName>
        <fullName evidence="2">Uncharacterized protein</fullName>
    </submittedName>
</protein>
<feature type="region of interest" description="Disordered" evidence="1">
    <location>
        <begin position="721"/>
        <end position="791"/>
    </location>
</feature>
<comment type="caution">
    <text evidence="2">The sequence shown here is derived from an EMBL/GenBank/DDBJ whole genome shotgun (WGS) entry which is preliminary data.</text>
</comment>
<reference evidence="2" key="1">
    <citation type="submission" date="2021-12" db="EMBL/GenBank/DDBJ databases">
        <authorList>
            <person name="Li Y."/>
        </authorList>
    </citation>
    <scope>NUCLEOTIDE SEQUENCE</scope>
    <source>
        <strain evidence="2">DKSPLA3</strain>
    </source>
</reference>
<feature type="region of interest" description="Disordered" evidence="1">
    <location>
        <begin position="535"/>
        <end position="588"/>
    </location>
</feature>
<evidence type="ECO:0000256" key="1">
    <source>
        <dbReference type="SAM" id="MobiDB-lite"/>
    </source>
</evidence>
<gene>
    <name evidence="2" type="ORF">LRX75_13280</name>
</gene>
<dbReference type="RefSeq" id="WP_231815099.1">
    <property type="nucleotide sequence ID" value="NZ_JAJOZR010000008.1"/>
</dbReference>
<dbReference type="EMBL" id="JAJOZR010000008">
    <property type="protein sequence ID" value="MCD7110010.1"/>
    <property type="molecule type" value="Genomic_DNA"/>
</dbReference>
<organism evidence="2 3">
    <name type="scientific">Rhizobium quercicola</name>
    <dbReference type="NCBI Taxonomy" id="2901226"/>
    <lineage>
        <taxon>Bacteria</taxon>
        <taxon>Pseudomonadati</taxon>
        <taxon>Pseudomonadota</taxon>
        <taxon>Alphaproteobacteria</taxon>
        <taxon>Hyphomicrobiales</taxon>
        <taxon>Rhizobiaceae</taxon>
        <taxon>Rhizobium/Agrobacterium group</taxon>
        <taxon>Rhizobium</taxon>
    </lineage>
</organism>
<dbReference type="AlphaFoldDB" id="A0A9X1NS23"/>
<evidence type="ECO:0000313" key="2">
    <source>
        <dbReference type="EMBL" id="MCD7110010.1"/>
    </source>
</evidence>
<accession>A0A9X1NS23</accession>
<dbReference type="Proteomes" id="UP001139089">
    <property type="component" value="Unassembled WGS sequence"/>
</dbReference>
<feature type="compositionally biased region" description="Basic and acidic residues" evidence="1">
    <location>
        <begin position="571"/>
        <end position="583"/>
    </location>
</feature>
<feature type="region of interest" description="Disordered" evidence="1">
    <location>
        <begin position="308"/>
        <end position="350"/>
    </location>
</feature>